<dbReference type="Gene3D" id="3.30.540.10">
    <property type="entry name" value="Fructose-1,6-Bisphosphatase, subunit A, domain 1"/>
    <property type="match status" value="1"/>
</dbReference>
<evidence type="ECO:0000256" key="1">
    <source>
        <dbReference type="ARBA" id="ARBA00001946"/>
    </source>
</evidence>
<dbReference type="PANTHER" id="PTHR43200">
    <property type="entry name" value="PHOSPHATASE"/>
    <property type="match status" value="1"/>
</dbReference>
<comment type="cofactor">
    <cofactor evidence="1">
        <name>Mg(2+)</name>
        <dbReference type="ChEBI" id="CHEBI:18420"/>
    </cofactor>
</comment>
<organism evidence="12 13">
    <name type="scientific">Thalassospira aquimaris</name>
    <dbReference type="NCBI Taxonomy" id="3037796"/>
    <lineage>
        <taxon>Bacteria</taxon>
        <taxon>Pseudomonadati</taxon>
        <taxon>Pseudomonadota</taxon>
        <taxon>Alphaproteobacteria</taxon>
        <taxon>Rhodospirillales</taxon>
        <taxon>Thalassospiraceae</taxon>
        <taxon>Thalassospira</taxon>
    </lineage>
</organism>
<dbReference type="GO" id="GO:0004401">
    <property type="term" value="F:histidinol-phosphatase activity"/>
    <property type="evidence" value="ECO:0007669"/>
    <property type="project" value="UniProtKB-EC"/>
</dbReference>
<dbReference type="Gene3D" id="3.40.190.80">
    <property type="match status" value="1"/>
</dbReference>
<accession>A0ABT6GAF0</accession>
<evidence type="ECO:0000256" key="3">
    <source>
        <dbReference type="ARBA" id="ARBA00009759"/>
    </source>
</evidence>
<evidence type="ECO:0000256" key="8">
    <source>
        <dbReference type="ARBA" id="ARBA00022842"/>
    </source>
</evidence>
<dbReference type="SUPFAM" id="SSF56655">
    <property type="entry name" value="Carbohydrate phosphatase"/>
    <property type="match status" value="1"/>
</dbReference>
<evidence type="ECO:0000256" key="11">
    <source>
        <dbReference type="NCBIfam" id="TIGR02067"/>
    </source>
</evidence>
<evidence type="ECO:0000256" key="2">
    <source>
        <dbReference type="ARBA" id="ARBA00004970"/>
    </source>
</evidence>
<sequence length="268" mass="29189">MTRDIDVFAQVAEKMLSASRPIARDNFRSRLLVERKSDQSPVTRADRMIETAMKAVLERELPTHGILGEEHGAHGLDTRYVWVIDPIDGTKSFISGVPLFGTLIALLDHGVPILGVIDMPMLGECWNAQTGHGAFFGQEKCQTCAVTKLEDAILFATSPDQFKGTDIAIFDLLAKSCVDRRFGGDCYSYGLLASGHIDLILEADLQPYDFMALVPVVTEAGGVITDWEGNALTLSSSGRVLAAATPELHQMALAKITDVRRSLQNKVA</sequence>
<dbReference type="PANTHER" id="PTHR43200:SF6">
    <property type="entry name" value="3'(2'),5'-BISPHOSPHATE NUCLEOTIDASE"/>
    <property type="match status" value="1"/>
</dbReference>
<dbReference type="InterPro" id="IPR051090">
    <property type="entry name" value="Inositol_monoP_superfamily"/>
</dbReference>
<evidence type="ECO:0000256" key="7">
    <source>
        <dbReference type="ARBA" id="ARBA00022801"/>
    </source>
</evidence>
<keyword evidence="5" id="KW-0028">Amino-acid biosynthesis</keyword>
<evidence type="ECO:0000256" key="6">
    <source>
        <dbReference type="ARBA" id="ARBA00022723"/>
    </source>
</evidence>
<proteinExistence type="inferred from homology"/>
<dbReference type="NCBIfam" id="TIGR02067">
    <property type="entry name" value="his_9_HisN"/>
    <property type="match status" value="1"/>
</dbReference>
<comment type="caution">
    <text evidence="12">The sequence shown here is derived from an EMBL/GenBank/DDBJ whole genome shotgun (WGS) entry which is preliminary data.</text>
</comment>
<comment type="similarity">
    <text evidence="3">Belongs to the inositol monophosphatase superfamily.</text>
</comment>
<keyword evidence="8" id="KW-0460">Magnesium</keyword>
<dbReference type="Pfam" id="PF00459">
    <property type="entry name" value="Inositol_P"/>
    <property type="match status" value="1"/>
</dbReference>
<gene>
    <name evidence="12" type="primary">hisN</name>
    <name evidence="12" type="ORF">P7680_08445</name>
</gene>
<evidence type="ECO:0000313" key="12">
    <source>
        <dbReference type="EMBL" id="MDG4719026.1"/>
    </source>
</evidence>
<dbReference type="PROSITE" id="PS00629">
    <property type="entry name" value="IMP_1"/>
    <property type="match status" value="1"/>
</dbReference>
<keyword evidence="9" id="KW-0368">Histidine biosynthesis</keyword>
<evidence type="ECO:0000256" key="9">
    <source>
        <dbReference type="ARBA" id="ARBA00023102"/>
    </source>
</evidence>
<evidence type="ECO:0000256" key="4">
    <source>
        <dbReference type="ARBA" id="ARBA00013085"/>
    </source>
</evidence>
<keyword evidence="7 12" id="KW-0378">Hydrolase</keyword>
<dbReference type="InterPro" id="IPR000760">
    <property type="entry name" value="Inositol_monophosphatase-like"/>
</dbReference>
<dbReference type="PRINTS" id="PR00377">
    <property type="entry name" value="IMPHPHTASES"/>
</dbReference>
<dbReference type="CDD" id="cd01641">
    <property type="entry name" value="Bacterial_IMPase_like_1"/>
    <property type="match status" value="1"/>
</dbReference>
<name>A0ABT6GAF0_9PROT</name>
<evidence type="ECO:0000313" key="13">
    <source>
        <dbReference type="Proteomes" id="UP001529180"/>
    </source>
</evidence>
<dbReference type="EMBL" id="JARSBO010000004">
    <property type="protein sequence ID" value="MDG4719026.1"/>
    <property type="molecule type" value="Genomic_DNA"/>
</dbReference>
<evidence type="ECO:0000256" key="10">
    <source>
        <dbReference type="ARBA" id="ARBA00049158"/>
    </source>
</evidence>
<dbReference type="RefSeq" id="WP_114102221.1">
    <property type="nucleotide sequence ID" value="NZ_JARSBO010000004.1"/>
</dbReference>
<dbReference type="InterPro" id="IPR020583">
    <property type="entry name" value="Inositol_monoP_metal-BS"/>
</dbReference>
<dbReference type="Proteomes" id="UP001529180">
    <property type="component" value="Unassembled WGS sequence"/>
</dbReference>
<comment type="pathway">
    <text evidence="2">Amino-acid biosynthesis; L-histidine biosynthesis; L-histidine from 5-phospho-alpha-D-ribose 1-diphosphate: step 8/9.</text>
</comment>
<dbReference type="InterPro" id="IPR011809">
    <property type="entry name" value="His_9_proposed"/>
</dbReference>
<dbReference type="EC" id="3.1.3.15" evidence="4 11"/>
<keyword evidence="13" id="KW-1185">Reference proteome</keyword>
<reference evidence="12 13" key="1">
    <citation type="submission" date="2023-03" db="EMBL/GenBank/DDBJ databases">
        <title>Strain FZY0004 represents a novel species in the genus Thalassospira isolated from seawater.</title>
        <authorList>
            <person name="Fu Z.-Y."/>
        </authorList>
    </citation>
    <scope>NUCLEOTIDE SEQUENCE [LARGE SCALE GENOMIC DNA]</scope>
    <source>
        <strain evidence="12 13">FZY0004</strain>
    </source>
</reference>
<keyword evidence="6" id="KW-0479">Metal-binding</keyword>
<evidence type="ECO:0000256" key="5">
    <source>
        <dbReference type="ARBA" id="ARBA00022605"/>
    </source>
</evidence>
<comment type="catalytic activity">
    <reaction evidence="10">
        <text>L-histidinol phosphate + H2O = L-histidinol + phosphate</text>
        <dbReference type="Rhea" id="RHEA:14465"/>
        <dbReference type="ChEBI" id="CHEBI:15377"/>
        <dbReference type="ChEBI" id="CHEBI:43474"/>
        <dbReference type="ChEBI" id="CHEBI:57699"/>
        <dbReference type="ChEBI" id="CHEBI:57980"/>
        <dbReference type="EC" id="3.1.3.15"/>
    </reaction>
</comment>
<protein>
    <recommendedName>
        <fullName evidence="4 11">Histidinol-phosphatase</fullName>
        <ecNumber evidence="4 11">3.1.3.15</ecNumber>
    </recommendedName>
</protein>